<evidence type="ECO:0000256" key="3">
    <source>
        <dbReference type="ARBA" id="ARBA00023121"/>
    </source>
</evidence>
<evidence type="ECO:0000313" key="5">
    <source>
        <dbReference type="EMBL" id="MBP0445209.1"/>
    </source>
</evidence>
<dbReference type="RefSeq" id="WP_209379452.1">
    <property type="nucleotide sequence ID" value="NZ_JAGIZB010000008.1"/>
</dbReference>
<dbReference type="InterPro" id="IPR008628">
    <property type="entry name" value="GPP34-like"/>
</dbReference>
<dbReference type="InterPro" id="IPR038261">
    <property type="entry name" value="GPP34-like_sf"/>
</dbReference>
<comment type="caution">
    <text evidence="5">The sequence shown here is derived from an EMBL/GenBank/DDBJ whole genome shotgun (WGS) entry which is preliminary data.</text>
</comment>
<gene>
    <name evidence="5" type="ORF">J8J14_10495</name>
</gene>
<dbReference type="Pfam" id="PF05719">
    <property type="entry name" value="GPP34"/>
    <property type="match status" value="1"/>
</dbReference>
<dbReference type="PANTHER" id="PTHR12704:SF2">
    <property type="entry name" value="GOLGI PHOSPHOPROTEIN 3 HOMOLOG SAURON"/>
    <property type="match status" value="1"/>
</dbReference>
<dbReference type="EMBL" id="JAGIZB010000008">
    <property type="protein sequence ID" value="MBP0445209.1"/>
    <property type="molecule type" value="Genomic_DNA"/>
</dbReference>
<proteinExistence type="predicted"/>
<evidence type="ECO:0000313" key="6">
    <source>
        <dbReference type="Proteomes" id="UP000681594"/>
    </source>
</evidence>
<keyword evidence="6" id="KW-1185">Reference proteome</keyword>
<accession>A0ABS4AG68</accession>
<comment type="subcellular location">
    <subcellularLocation>
        <location evidence="1">Golgi apparatus membrane</location>
        <topology evidence="1">Peripheral membrane protein</topology>
        <orientation evidence="1">Cytoplasmic side</orientation>
    </subcellularLocation>
</comment>
<evidence type="ECO:0000256" key="4">
    <source>
        <dbReference type="ARBA" id="ARBA00023136"/>
    </source>
</evidence>
<sequence length="217" mass="23136">MLPPIMSIALTMPEEVVLLTLDDETGRPLGVPDQAVSLALVGAVLMELALAGRLDSDIDRLFVENSAPTGDPVLDGILARVSAGPEGQDSRWWMGHLAPQGASLRQALLDRLVQRGVLRLDKGRRLLLLPDRRYPKADGSAMNATRARLRAVLLEGEIPEARDTLMAGLCSATGLLPVILSETEAEAAAPRLAAVAGLEEMSRSLVAETRDRLAAGH</sequence>
<reference evidence="5 6" key="1">
    <citation type="submission" date="2021-03" db="EMBL/GenBank/DDBJ databases">
        <authorList>
            <person name="So Y."/>
        </authorList>
    </citation>
    <scope>NUCLEOTIDE SEQUENCE [LARGE SCALE GENOMIC DNA]</scope>
    <source>
        <strain evidence="5 6">SSH11</strain>
    </source>
</reference>
<protein>
    <submittedName>
        <fullName evidence="5">GPP34 family phosphoprotein</fullName>
    </submittedName>
</protein>
<evidence type="ECO:0000256" key="1">
    <source>
        <dbReference type="ARBA" id="ARBA00004255"/>
    </source>
</evidence>
<keyword evidence="4" id="KW-0472">Membrane</keyword>
<keyword evidence="3" id="KW-0446">Lipid-binding</keyword>
<dbReference type="PANTHER" id="PTHR12704">
    <property type="entry name" value="TRANS-GOLGI PROTEIN GMX33"/>
    <property type="match status" value="1"/>
</dbReference>
<organism evidence="5 6">
    <name type="scientific">Pararoseomonas baculiformis</name>
    <dbReference type="NCBI Taxonomy" id="2820812"/>
    <lineage>
        <taxon>Bacteria</taxon>
        <taxon>Pseudomonadati</taxon>
        <taxon>Pseudomonadota</taxon>
        <taxon>Alphaproteobacteria</taxon>
        <taxon>Acetobacterales</taxon>
        <taxon>Acetobacteraceae</taxon>
        <taxon>Pararoseomonas</taxon>
    </lineage>
</organism>
<keyword evidence="2" id="KW-0333">Golgi apparatus</keyword>
<dbReference type="Gene3D" id="1.10.3630.10">
    <property type="entry name" value="yeast vps74-n-term truncation variant domain like"/>
    <property type="match status" value="1"/>
</dbReference>
<dbReference type="Proteomes" id="UP000681594">
    <property type="component" value="Unassembled WGS sequence"/>
</dbReference>
<evidence type="ECO:0000256" key="2">
    <source>
        <dbReference type="ARBA" id="ARBA00023034"/>
    </source>
</evidence>
<name>A0ABS4AG68_9PROT</name>